<evidence type="ECO:0000313" key="5">
    <source>
        <dbReference type="Proteomes" id="UP001172673"/>
    </source>
</evidence>
<comment type="caution">
    <text evidence="4">The sequence shown here is derived from an EMBL/GenBank/DDBJ whole genome shotgun (WGS) entry which is preliminary data.</text>
</comment>
<name>A0AA39CIX1_9EURO</name>
<accession>A0AA39CIX1</accession>
<evidence type="ECO:0000256" key="1">
    <source>
        <dbReference type="ARBA" id="ARBA00022603"/>
    </source>
</evidence>
<dbReference type="InterPro" id="IPR041698">
    <property type="entry name" value="Methyltransf_25"/>
</dbReference>
<reference evidence="4" key="1">
    <citation type="submission" date="2022-10" db="EMBL/GenBank/DDBJ databases">
        <title>Culturing micro-colonial fungi from biological soil crusts in the Mojave desert and describing Neophaeococcomyces mojavensis, and introducing the new genera and species Taxawa tesnikishii.</title>
        <authorList>
            <person name="Kurbessoian T."/>
            <person name="Stajich J.E."/>
        </authorList>
    </citation>
    <scope>NUCLEOTIDE SEQUENCE</scope>
    <source>
        <strain evidence="4">TK_41</strain>
    </source>
</reference>
<dbReference type="PANTHER" id="PTHR43861:SF1">
    <property type="entry name" value="TRANS-ACONITATE 2-METHYLTRANSFERASE"/>
    <property type="match status" value="1"/>
</dbReference>
<protein>
    <recommendedName>
        <fullName evidence="3">Methyltransferase domain-containing protein</fullName>
    </recommendedName>
</protein>
<keyword evidence="2" id="KW-0808">Transferase</keyword>
<dbReference type="GO" id="GO:0032259">
    <property type="term" value="P:methylation"/>
    <property type="evidence" value="ECO:0007669"/>
    <property type="project" value="UniProtKB-KW"/>
</dbReference>
<dbReference type="SUPFAM" id="SSF53335">
    <property type="entry name" value="S-adenosyl-L-methionine-dependent methyltransferases"/>
    <property type="match status" value="1"/>
</dbReference>
<dbReference type="GO" id="GO:0008168">
    <property type="term" value="F:methyltransferase activity"/>
    <property type="evidence" value="ECO:0007669"/>
    <property type="project" value="UniProtKB-KW"/>
</dbReference>
<dbReference type="PANTHER" id="PTHR43861">
    <property type="entry name" value="TRANS-ACONITATE 2-METHYLTRANSFERASE-RELATED"/>
    <property type="match status" value="1"/>
</dbReference>
<evidence type="ECO:0000259" key="3">
    <source>
        <dbReference type="Pfam" id="PF13649"/>
    </source>
</evidence>
<sequence>MDEQIPPDSLSGAESKLLVQQGYDKIAQTYLKWTSEKPTARLQYLEKLLRVAGDTSEFNVLELGCGAGIPGTQFLAERCSQVSANDISESQINLAKRNVPGENVRFIRDDMTSLKIEASSLQLVVAFYSIIHLPRDEQRTMMAQIWSWLSPGGYLVCNLGVGDDAGSARGWLDSTKMYWSSYDADTNLRSLRGAGFAIVESEILLDDEDGRPVPFLWILARKDVKS</sequence>
<dbReference type="InterPro" id="IPR029063">
    <property type="entry name" value="SAM-dependent_MTases_sf"/>
</dbReference>
<evidence type="ECO:0000256" key="2">
    <source>
        <dbReference type="ARBA" id="ARBA00022679"/>
    </source>
</evidence>
<dbReference type="Proteomes" id="UP001172673">
    <property type="component" value="Unassembled WGS sequence"/>
</dbReference>
<gene>
    <name evidence="4" type="ORF">H2200_006228</name>
</gene>
<feature type="domain" description="Methyltransferase" evidence="3">
    <location>
        <begin position="60"/>
        <end position="153"/>
    </location>
</feature>
<keyword evidence="5" id="KW-1185">Reference proteome</keyword>
<dbReference type="EMBL" id="JAPDRK010000008">
    <property type="protein sequence ID" value="KAJ9609899.1"/>
    <property type="molecule type" value="Genomic_DNA"/>
</dbReference>
<proteinExistence type="predicted"/>
<keyword evidence="1" id="KW-0489">Methyltransferase</keyword>
<dbReference type="Pfam" id="PF13649">
    <property type="entry name" value="Methyltransf_25"/>
    <property type="match status" value="1"/>
</dbReference>
<dbReference type="CDD" id="cd02440">
    <property type="entry name" value="AdoMet_MTases"/>
    <property type="match status" value="1"/>
</dbReference>
<dbReference type="Gene3D" id="3.40.50.150">
    <property type="entry name" value="Vaccinia Virus protein VP39"/>
    <property type="match status" value="1"/>
</dbReference>
<organism evidence="4 5">
    <name type="scientific">Cladophialophora chaetospira</name>
    <dbReference type="NCBI Taxonomy" id="386627"/>
    <lineage>
        <taxon>Eukaryota</taxon>
        <taxon>Fungi</taxon>
        <taxon>Dikarya</taxon>
        <taxon>Ascomycota</taxon>
        <taxon>Pezizomycotina</taxon>
        <taxon>Eurotiomycetes</taxon>
        <taxon>Chaetothyriomycetidae</taxon>
        <taxon>Chaetothyriales</taxon>
        <taxon>Herpotrichiellaceae</taxon>
        <taxon>Cladophialophora</taxon>
    </lineage>
</organism>
<evidence type="ECO:0000313" key="4">
    <source>
        <dbReference type="EMBL" id="KAJ9609899.1"/>
    </source>
</evidence>
<dbReference type="AlphaFoldDB" id="A0AA39CIX1"/>